<dbReference type="InterPro" id="IPR005135">
    <property type="entry name" value="Endo/exonuclease/phosphatase"/>
</dbReference>
<dbReference type="InterPro" id="IPR036691">
    <property type="entry name" value="Endo/exonu/phosph_ase_sf"/>
</dbReference>
<keyword evidence="3" id="KW-0540">Nuclease</keyword>
<dbReference type="AlphaFoldDB" id="A0A1G8P944"/>
<evidence type="ECO:0000256" key="1">
    <source>
        <dbReference type="SAM" id="MobiDB-lite"/>
    </source>
</evidence>
<sequence>MAETVRIASYSPELTRKGPGLLLRDILKGEDEQIDAFISVVAELSPDILLLTGFDYDAGNVALRTLTERLAEAGADYPHLFSLLPNSGMATKLDMDGNGRTGEPRDAQGYGRFSGHGGMALLSRFPVIEEEVRDFSELLWKDLPGAHLPATGGVPFPSEEAFAIQRLSSTGHWVVPIRWPGRAALSLLAMSATPPVFDGLEYRNGLRNADEIRLWRVFLDGGLGEPVPQQAFVILGNMNLDPNDGDGRREAMAALLADPRLQDPLPASPGARAAADPAHSGGPGLDTAEWSPAAEGGAGNLRVDYLLPSADLEVVTSGVHWPAAGGVQELARNASRHRMVWVDISIP</sequence>
<dbReference type="STRING" id="571298.SAMN04488026_1008104"/>
<protein>
    <submittedName>
        <fullName evidence="3">Endonuclease/Exonuclease/phosphatase family protein</fullName>
    </submittedName>
</protein>
<feature type="domain" description="Endonuclease/exonuclease/phosphatase" evidence="2">
    <location>
        <begin position="30"/>
        <end position="325"/>
    </location>
</feature>
<keyword evidence="3" id="KW-0378">Hydrolase</keyword>
<dbReference type="Gene3D" id="3.60.10.10">
    <property type="entry name" value="Endonuclease/exonuclease/phosphatase"/>
    <property type="match status" value="1"/>
</dbReference>
<keyword evidence="4" id="KW-1185">Reference proteome</keyword>
<dbReference type="EMBL" id="FNEK01000008">
    <property type="protein sequence ID" value="SDI88927.1"/>
    <property type="molecule type" value="Genomic_DNA"/>
</dbReference>
<proteinExistence type="predicted"/>
<dbReference type="GO" id="GO:0004519">
    <property type="term" value="F:endonuclease activity"/>
    <property type="evidence" value="ECO:0007669"/>
    <property type="project" value="UniProtKB-KW"/>
</dbReference>
<name>A0A1G8P944_9RHOB</name>
<evidence type="ECO:0000259" key="2">
    <source>
        <dbReference type="Pfam" id="PF03372"/>
    </source>
</evidence>
<reference evidence="3 4" key="1">
    <citation type="submission" date="2016-10" db="EMBL/GenBank/DDBJ databases">
        <authorList>
            <person name="de Groot N.N."/>
        </authorList>
    </citation>
    <scope>NUCLEOTIDE SEQUENCE [LARGE SCALE GENOMIC DNA]</scope>
    <source>
        <strain evidence="3 4">DSM 25294</strain>
    </source>
</reference>
<evidence type="ECO:0000313" key="4">
    <source>
        <dbReference type="Proteomes" id="UP000199382"/>
    </source>
</evidence>
<gene>
    <name evidence="3" type="ORF">SAMN04488026_1008104</name>
</gene>
<keyword evidence="3" id="KW-0269">Exonuclease</keyword>
<evidence type="ECO:0000313" key="3">
    <source>
        <dbReference type="EMBL" id="SDI88927.1"/>
    </source>
</evidence>
<feature type="region of interest" description="Disordered" evidence="1">
    <location>
        <begin position="265"/>
        <end position="293"/>
    </location>
</feature>
<dbReference type="SUPFAM" id="SSF56219">
    <property type="entry name" value="DNase I-like"/>
    <property type="match status" value="1"/>
</dbReference>
<keyword evidence="3" id="KW-0255">Endonuclease</keyword>
<dbReference type="RefSeq" id="WP_244520616.1">
    <property type="nucleotide sequence ID" value="NZ_FNEK01000008.1"/>
</dbReference>
<organism evidence="3 4">
    <name type="scientific">Aliiruegeria lutimaris</name>
    <dbReference type="NCBI Taxonomy" id="571298"/>
    <lineage>
        <taxon>Bacteria</taxon>
        <taxon>Pseudomonadati</taxon>
        <taxon>Pseudomonadota</taxon>
        <taxon>Alphaproteobacteria</taxon>
        <taxon>Rhodobacterales</taxon>
        <taxon>Roseobacteraceae</taxon>
        <taxon>Aliiruegeria</taxon>
    </lineage>
</organism>
<accession>A0A1G8P944</accession>
<feature type="compositionally biased region" description="Low complexity" evidence="1">
    <location>
        <begin position="265"/>
        <end position="278"/>
    </location>
</feature>
<dbReference type="Proteomes" id="UP000199382">
    <property type="component" value="Unassembled WGS sequence"/>
</dbReference>
<dbReference type="GO" id="GO:0004527">
    <property type="term" value="F:exonuclease activity"/>
    <property type="evidence" value="ECO:0007669"/>
    <property type="project" value="UniProtKB-KW"/>
</dbReference>
<dbReference type="Pfam" id="PF03372">
    <property type="entry name" value="Exo_endo_phos"/>
    <property type="match status" value="1"/>
</dbReference>